<evidence type="ECO:0000313" key="1">
    <source>
        <dbReference type="EMBL" id="EKM32342.1"/>
    </source>
</evidence>
<sequence>MKRKSKVSIKGTLSIFLRNS</sequence>
<dbReference type="Proteomes" id="UP000008367">
    <property type="component" value="Unassembled WGS sequence"/>
</dbReference>
<organism evidence="1 2">
    <name type="scientific">Vibrio harveyi</name>
    <name type="common">Beneckea harveyi</name>
    <dbReference type="NCBI Taxonomy" id="669"/>
    <lineage>
        <taxon>Bacteria</taxon>
        <taxon>Pseudomonadati</taxon>
        <taxon>Pseudomonadota</taxon>
        <taxon>Gammaproteobacteria</taxon>
        <taxon>Vibrionales</taxon>
        <taxon>Vibrionaceae</taxon>
        <taxon>Vibrio</taxon>
    </lineage>
</organism>
<gene>
    <name evidence="1" type="ORF">VCHENC02_2094A</name>
</gene>
<dbReference type="AlphaFoldDB" id="A0A454D109"/>
<dbReference type="EMBL" id="AJSR01000776">
    <property type="protein sequence ID" value="EKM32342.1"/>
    <property type="molecule type" value="Genomic_DNA"/>
</dbReference>
<accession>A0A454D109</accession>
<feature type="non-terminal residue" evidence="1">
    <location>
        <position position="20"/>
    </location>
</feature>
<comment type="caution">
    <text evidence="1">The sequence shown here is derived from an EMBL/GenBank/DDBJ whole genome shotgun (WGS) entry which is preliminary data.</text>
</comment>
<name>A0A454D109_VIBHA</name>
<proteinExistence type="predicted"/>
<reference evidence="1 2" key="1">
    <citation type="submission" date="2012-10" db="EMBL/GenBank/DDBJ databases">
        <title>Genome sequence of Vibrio Cholerae HENC-02.</title>
        <authorList>
            <person name="Eppinger M."/>
            <person name="Hasan N.A."/>
            <person name="Sengamalay N."/>
            <person name="Hine E."/>
            <person name="Su Q."/>
            <person name="Daugherty S.C."/>
            <person name="Young S."/>
            <person name="Sadzewicz L."/>
            <person name="Tallon L."/>
            <person name="Cebula T.A."/>
            <person name="Ravel J."/>
            <person name="Colwell R.R."/>
        </authorList>
    </citation>
    <scope>NUCLEOTIDE SEQUENCE [LARGE SCALE GENOMIC DNA]</scope>
    <source>
        <strain evidence="1 2">HENC-02</strain>
    </source>
</reference>
<protein>
    <submittedName>
        <fullName evidence="1">Uncharacterized protein</fullName>
    </submittedName>
</protein>
<evidence type="ECO:0000313" key="2">
    <source>
        <dbReference type="Proteomes" id="UP000008367"/>
    </source>
</evidence>